<dbReference type="EMBL" id="CYZH01000012">
    <property type="protein sequence ID" value="CUO62124.1"/>
    <property type="molecule type" value="Genomic_DNA"/>
</dbReference>
<keyword evidence="2" id="KW-1015">Disulfide bond</keyword>
<dbReference type="SUPFAM" id="SSF49899">
    <property type="entry name" value="Concanavalin A-like lectins/glucanases"/>
    <property type="match status" value="1"/>
</dbReference>
<feature type="domain" description="LamG-like jellyroll fold" evidence="3">
    <location>
        <begin position="190"/>
        <end position="327"/>
    </location>
</feature>
<gene>
    <name evidence="4" type="ORF">ERS852397_02417</name>
</gene>
<keyword evidence="1" id="KW-0732">Signal</keyword>
<organism evidence="4 5">
    <name type="scientific">Bacteroides finegoldii</name>
    <dbReference type="NCBI Taxonomy" id="338188"/>
    <lineage>
        <taxon>Bacteria</taxon>
        <taxon>Pseudomonadati</taxon>
        <taxon>Bacteroidota</taxon>
        <taxon>Bacteroidia</taxon>
        <taxon>Bacteroidales</taxon>
        <taxon>Bacteroidaceae</taxon>
        <taxon>Bacteroides</taxon>
    </lineage>
</organism>
<dbReference type="Proteomes" id="UP000095517">
    <property type="component" value="Unassembled WGS sequence"/>
</dbReference>
<dbReference type="Pfam" id="PF13385">
    <property type="entry name" value="Laminin_G_3"/>
    <property type="match status" value="1"/>
</dbReference>
<protein>
    <submittedName>
        <fullName evidence="4">LamG domain-containing protein</fullName>
    </submittedName>
</protein>
<name>A0A174GHQ7_9BACE</name>
<sequence>MKTFKYLSIYTVLATGVLVSSCNEDVEKIDNKIYVDGTTEVTSVLLDGEAETASYTLQAYIPQPTAQALTMTYAVDPSLVKVYNEVYKTSTIMLPEEYYSIADPVAEFEVGGVSASPVSIVLQNLTAIDPDNVYCLPITVASASIPVLANKSTKYFVIRGASLINWTANLNENYLSLASPSAAGKLGSMQRVTVEALIRPGANFSDGNDSGISTLLGIEGKSLLRFGDAGVASDQLQFANSQNVTNSQWKIEKEKWQFITFTYDSTNGQCAFFIDGVQKGETQNSSNRSSVNWNSSEFYVGRSWNNNRDFSGDICEVRVWNRILAKEELQARNHFYKVAPDSEGLVAYWKMNEGSGNNLQDYANGYDLKANTNVIWVPVSLPEK</sequence>
<dbReference type="Gene3D" id="2.60.40.1740">
    <property type="entry name" value="hypothetical protein (bacova_03559)"/>
    <property type="match status" value="1"/>
</dbReference>
<dbReference type="GO" id="GO:0005975">
    <property type="term" value="P:carbohydrate metabolic process"/>
    <property type="evidence" value="ECO:0007669"/>
    <property type="project" value="UniProtKB-ARBA"/>
</dbReference>
<dbReference type="STRING" id="338188.ERS852397_02417"/>
<dbReference type="Gene3D" id="2.60.120.200">
    <property type="match status" value="1"/>
</dbReference>
<dbReference type="Pfam" id="PF08522">
    <property type="entry name" value="BT_3987-like_N"/>
    <property type="match status" value="1"/>
</dbReference>
<dbReference type="PROSITE" id="PS51257">
    <property type="entry name" value="PROKAR_LIPOPROTEIN"/>
    <property type="match status" value="1"/>
</dbReference>
<dbReference type="RefSeq" id="WP_022275670.1">
    <property type="nucleotide sequence ID" value="NZ_CABIXA010000012.1"/>
</dbReference>
<evidence type="ECO:0000256" key="1">
    <source>
        <dbReference type="ARBA" id="ARBA00022729"/>
    </source>
</evidence>
<accession>A0A174GHQ7</accession>
<evidence type="ECO:0000313" key="4">
    <source>
        <dbReference type="EMBL" id="CUO62124.1"/>
    </source>
</evidence>
<dbReference type="InterPro" id="IPR013728">
    <property type="entry name" value="BT_3987-like_N"/>
</dbReference>
<dbReference type="SMART" id="SM00560">
    <property type="entry name" value="LamGL"/>
    <property type="match status" value="1"/>
</dbReference>
<dbReference type="GO" id="GO:0004553">
    <property type="term" value="F:hydrolase activity, hydrolyzing O-glycosyl compounds"/>
    <property type="evidence" value="ECO:0007669"/>
    <property type="project" value="UniProtKB-ARBA"/>
</dbReference>
<dbReference type="AlphaFoldDB" id="A0A174GHQ7"/>
<reference evidence="4 5" key="1">
    <citation type="submission" date="2015-09" db="EMBL/GenBank/DDBJ databases">
        <authorList>
            <consortium name="Pathogen Informatics"/>
        </authorList>
    </citation>
    <scope>NUCLEOTIDE SEQUENCE [LARGE SCALE GENOMIC DNA]</scope>
    <source>
        <strain evidence="4 5">2789STDY5608840</strain>
    </source>
</reference>
<proteinExistence type="predicted"/>
<evidence type="ECO:0000259" key="3">
    <source>
        <dbReference type="SMART" id="SM00560"/>
    </source>
</evidence>
<evidence type="ECO:0000256" key="2">
    <source>
        <dbReference type="ARBA" id="ARBA00023157"/>
    </source>
</evidence>
<dbReference type="InterPro" id="IPR006558">
    <property type="entry name" value="LamG-like"/>
</dbReference>
<evidence type="ECO:0000313" key="5">
    <source>
        <dbReference type="Proteomes" id="UP000095517"/>
    </source>
</evidence>
<dbReference type="InterPro" id="IPR013320">
    <property type="entry name" value="ConA-like_dom_sf"/>
</dbReference>